<gene>
    <name evidence="2" type="ORF">GSOID_T00028058001</name>
</gene>
<feature type="non-terminal residue" evidence="2">
    <location>
        <position position="1"/>
    </location>
</feature>
<accession>E4Z6Y2</accession>
<name>E4Z6Y2_OIKDI</name>
<protein>
    <submittedName>
        <fullName evidence="2">Uncharacterized protein</fullName>
    </submittedName>
</protein>
<feature type="compositionally biased region" description="Polar residues" evidence="1">
    <location>
        <begin position="23"/>
        <end position="35"/>
    </location>
</feature>
<dbReference type="AlphaFoldDB" id="E4Z6Y2"/>
<proteinExistence type="predicted"/>
<evidence type="ECO:0000256" key="1">
    <source>
        <dbReference type="SAM" id="MobiDB-lite"/>
    </source>
</evidence>
<sequence>LLHLSEGKSSTTSGADGHKHLNSTKTSQNKPIWKP</sequence>
<organism evidence="2">
    <name type="scientific">Oikopleura dioica</name>
    <name type="common">Tunicate</name>
    <dbReference type="NCBI Taxonomy" id="34765"/>
    <lineage>
        <taxon>Eukaryota</taxon>
        <taxon>Metazoa</taxon>
        <taxon>Chordata</taxon>
        <taxon>Tunicata</taxon>
        <taxon>Appendicularia</taxon>
        <taxon>Copelata</taxon>
        <taxon>Oikopleuridae</taxon>
        <taxon>Oikopleura</taxon>
    </lineage>
</organism>
<evidence type="ECO:0000313" key="2">
    <source>
        <dbReference type="EMBL" id="CBY43460.1"/>
    </source>
</evidence>
<dbReference type="Proteomes" id="UP000011014">
    <property type="component" value="Unassembled WGS sequence"/>
</dbReference>
<feature type="region of interest" description="Disordered" evidence="1">
    <location>
        <begin position="1"/>
        <end position="35"/>
    </location>
</feature>
<reference evidence="2" key="1">
    <citation type="journal article" date="2010" name="Science">
        <title>Plasticity of animal genome architecture unmasked by rapid evolution of a pelagic tunicate.</title>
        <authorList>
            <person name="Denoeud F."/>
            <person name="Henriet S."/>
            <person name="Mungpakdee S."/>
            <person name="Aury J.M."/>
            <person name="Da Silva C."/>
            <person name="Brinkmann H."/>
            <person name="Mikhaleva J."/>
            <person name="Olsen L.C."/>
            <person name="Jubin C."/>
            <person name="Canestro C."/>
            <person name="Bouquet J.M."/>
            <person name="Danks G."/>
            <person name="Poulain J."/>
            <person name="Campsteijn C."/>
            <person name="Adamski M."/>
            <person name="Cross I."/>
            <person name="Yadetie F."/>
            <person name="Muffato M."/>
            <person name="Louis A."/>
            <person name="Butcher S."/>
            <person name="Tsagkogeorga G."/>
            <person name="Konrad A."/>
            <person name="Singh S."/>
            <person name="Jensen M.F."/>
            <person name="Cong E.H."/>
            <person name="Eikeseth-Otteraa H."/>
            <person name="Noel B."/>
            <person name="Anthouard V."/>
            <person name="Porcel B.M."/>
            <person name="Kachouri-Lafond R."/>
            <person name="Nishino A."/>
            <person name="Ugolini M."/>
            <person name="Chourrout P."/>
            <person name="Nishida H."/>
            <person name="Aasland R."/>
            <person name="Huzurbazar S."/>
            <person name="Westhof E."/>
            <person name="Delsuc F."/>
            <person name="Lehrach H."/>
            <person name="Reinhardt R."/>
            <person name="Weissenbach J."/>
            <person name="Roy S.W."/>
            <person name="Artiguenave F."/>
            <person name="Postlethwait J.H."/>
            <person name="Manak J.R."/>
            <person name="Thompson E.M."/>
            <person name="Jaillon O."/>
            <person name="Du Pasquier L."/>
            <person name="Boudinot P."/>
            <person name="Liberles D.A."/>
            <person name="Volff J.N."/>
            <person name="Philippe H."/>
            <person name="Lenhard B."/>
            <person name="Roest Crollius H."/>
            <person name="Wincker P."/>
            <person name="Chourrout D."/>
        </authorList>
    </citation>
    <scope>NUCLEOTIDE SEQUENCE [LARGE SCALE GENOMIC DNA]</scope>
</reference>
<dbReference type="EMBL" id="FN658261">
    <property type="protein sequence ID" value="CBY43460.1"/>
    <property type="molecule type" value="Genomic_DNA"/>
</dbReference>